<evidence type="ECO:0000313" key="5">
    <source>
        <dbReference type="Proteomes" id="UP000015101"/>
    </source>
</evidence>
<proteinExistence type="predicted"/>
<dbReference type="CTD" id="20205243"/>
<organism evidence="4 5">
    <name type="scientific">Helobdella robusta</name>
    <name type="common">Californian leech</name>
    <dbReference type="NCBI Taxonomy" id="6412"/>
    <lineage>
        <taxon>Eukaryota</taxon>
        <taxon>Metazoa</taxon>
        <taxon>Spiralia</taxon>
        <taxon>Lophotrochozoa</taxon>
        <taxon>Annelida</taxon>
        <taxon>Clitellata</taxon>
        <taxon>Hirudinea</taxon>
        <taxon>Rhynchobdellida</taxon>
        <taxon>Glossiphoniidae</taxon>
        <taxon>Helobdella</taxon>
    </lineage>
</organism>
<dbReference type="KEGG" id="hro:HELRODRAFT_175097"/>
<accession>T1F8U4</accession>
<dbReference type="PANTHER" id="PTHR15316:SF1">
    <property type="entry name" value="SPLICING FACTOR 3A SUBUNIT 1"/>
    <property type="match status" value="1"/>
</dbReference>
<dbReference type="PROSITE" id="PS50128">
    <property type="entry name" value="SURP"/>
    <property type="match status" value="1"/>
</dbReference>
<dbReference type="STRING" id="6412.T1F8U4"/>
<evidence type="ECO:0000313" key="4">
    <source>
        <dbReference type="EnsemblMetazoa" id="HelroP175097"/>
    </source>
</evidence>
<sequence>MHRTSTGWKSMNSPSPNTKDNIDRQADCVARNGPEFEEVVKRRNKKFDFLQPHHRHHAYYVSRKKMFIDKMQETKTAENNKIEIAKYNFTIKSASNLTKPPSWVDDDKNGDERRKLVLLTPPSKSVPENTKICGTKIEMKKVPPPRSPSRSRSSSSSTNTSPSRSRYSSSSRSRSRSSRRKSRHRSRSCTKSRRNSSSRLRSKSQNRARKRSRSRSSEKNGSRKKFKRSSSDKRSPSPKRHRSRSRRSSKTQSRSNRKLKRRSYVPDLGPSYGPLQVVAGQTELEYDRDL</sequence>
<feature type="compositionally biased region" description="Basic residues" evidence="1">
    <location>
        <begin position="236"/>
        <end position="263"/>
    </location>
</feature>
<feature type="domain" description="SURP motif" evidence="2">
    <location>
        <begin position="21"/>
        <end position="60"/>
    </location>
</feature>
<feature type="compositionally biased region" description="Low complexity" evidence="1">
    <location>
        <begin position="148"/>
        <end position="172"/>
    </location>
</feature>
<dbReference type="Proteomes" id="UP000015101">
    <property type="component" value="Unassembled WGS sequence"/>
</dbReference>
<protein>
    <recommendedName>
        <fullName evidence="2">SURP motif domain-containing protein</fullName>
    </recommendedName>
</protein>
<keyword evidence="5" id="KW-1185">Reference proteome</keyword>
<reference evidence="4" key="3">
    <citation type="submission" date="2015-06" db="UniProtKB">
        <authorList>
            <consortium name="EnsemblMetazoa"/>
        </authorList>
    </citation>
    <scope>IDENTIFICATION</scope>
</reference>
<dbReference type="SMART" id="SM00648">
    <property type="entry name" value="SWAP"/>
    <property type="match status" value="1"/>
</dbReference>
<evidence type="ECO:0000259" key="2">
    <source>
        <dbReference type="PROSITE" id="PS50128"/>
    </source>
</evidence>
<feature type="region of interest" description="Disordered" evidence="1">
    <location>
        <begin position="1"/>
        <end position="33"/>
    </location>
</feature>
<dbReference type="InterPro" id="IPR035967">
    <property type="entry name" value="SWAP/Surp_sf"/>
</dbReference>
<gene>
    <name evidence="4" type="primary">20205243</name>
    <name evidence="3" type="ORF">HELRODRAFT_175097</name>
</gene>
<feature type="compositionally biased region" description="Basic residues" evidence="1">
    <location>
        <begin position="173"/>
        <end position="214"/>
    </location>
</feature>
<dbReference type="OrthoDB" id="5836667at2759"/>
<dbReference type="GO" id="GO:0003723">
    <property type="term" value="F:RNA binding"/>
    <property type="evidence" value="ECO:0007669"/>
    <property type="project" value="InterPro"/>
</dbReference>
<dbReference type="InterPro" id="IPR000061">
    <property type="entry name" value="Surp"/>
</dbReference>
<dbReference type="PANTHER" id="PTHR15316">
    <property type="entry name" value="SPLICEOSOME ASSOCIATED PROTEIN 114/SWAP SPLICING FACTOR-RELATED"/>
    <property type="match status" value="1"/>
</dbReference>
<feature type="compositionally biased region" description="Polar residues" evidence="1">
    <location>
        <begin position="1"/>
        <end position="19"/>
    </location>
</feature>
<dbReference type="InParanoid" id="T1F8U4"/>
<dbReference type="EMBL" id="KB096830">
    <property type="protein sequence ID" value="ESO01070.1"/>
    <property type="molecule type" value="Genomic_DNA"/>
</dbReference>
<reference evidence="3 5" key="2">
    <citation type="journal article" date="2013" name="Nature">
        <title>Insights into bilaterian evolution from three spiralian genomes.</title>
        <authorList>
            <person name="Simakov O."/>
            <person name="Marletaz F."/>
            <person name="Cho S.J."/>
            <person name="Edsinger-Gonzales E."/>
            <person name="Havlak P."/>
            <person name="Hellsten U."/>
            <person name="Kuo D.H."/>
            <person name="Larsson T."/>
            <person name="Lv J."/>
            <person name="Arendt D."/>
            <person name="Savage R."/>
            <person name="Osoegawa K."/>
            <person name="de Jong P."/>
            <person name="Grimwood J."/>
            <person name="Chapman J.A."/>
            <person name="Shapiro H."/>
            <person name="Aerts A."/>
            <person name="Otillar R.P."/>
            <person name="Terry A.Y."/>
            <person name="Boore J.L."/>
            <person name="Grigoriev I.V."/>
            <person name="Lindberg D.R."/>
            <person name="Seaver E.C."/>
            <person name="Weisblat D.A."/>
            <person name="Putnam N.H."/>
            <person name="Rokhsar D.S."/>
        </authorList>
    </citation>
    <scope>NUCLEOTIDE SEQUENCE</scope>
</reference>
<dbReference type="EnsemblMetazoa" id="HelroT175097">
    <property type="protein sequence ID" value="HelroP175097"/>
    <property type="gene ID" value="HelroG175097"/>
</dbReference>
<dbReference type="SUPFAM" id="SSF109905">
    <property type="entry name" value="Surp module (SWAP domain)"/>
    <property type="match status" value="1"/>
</dbReference>
<dbReference type="RefSeq" id="XP_009020782.1">
    <property type="nucleotide sequence ID" value="XM_009022534.1"/>
</dbReference>
<dbReference type="Gene3D" id="1.10.10.790">
    <property type="entry name" value="Surp module"/>
    <property type="match status" value="1"/>
</dbReference>
<dbReference type="AlphaFoldDB" id="T1F8U4"/>
<dbReference type="GeneID" id="20205243"/>
<dbReference type="GO" id="GO:0045292">
    <property type="term" value="P:mRNA cis splicing, via spliceosome"/>
    <property type="evidence" value="ECO:0007669"/>
    <property type="project" value="InterPro"/>
</dbReference>
<feature type="region of interest" description="Disordered" evidence="1">
    <location>
        <begin position="116"/>
        <end position="290"/>
    </location>
</feature>
<dbReference type="Pfam" id="PF01805">
    <property type="entry name" value="Surp"/>
    <property type="match status" value="1"/>
</dbReference>
<dbReference type="HOGENOM" id="CLU_960693_0_0_1"/>
<evidence type="ECO:0000313" key="3">
    <source>
        <dbReference type="EMBL" id="ESO01070.1"/>
    </source>
</evidence>
<dbReference type="EMBL" id="AMQM01005143">
    <property type="status" value="NOT_ANNOTATED_CDS"/>
    <property type="molecule type" value="Genomic_DNA"/>
</dbReference>
<evidence type="ECO:0000256" key="1">
    <source>
        <dbReference type="SAM" id="MobiDB-lite"/>
    </source>
</evidence>
<name>T1F8U4_HELRO</name>
<reference evidence="5" key="1">
    <citation type="submission" date="2012-12" db="EMBL/GenBank/DDBJ databases">
        <authorList>
            <person name="Hellsten U."/>
            <person name="Grimwood J."/>
            <person name="Chapman J.A."/>
            <person name="Shapiro H."/>
            <person name="Aerts A."/>
            <person name="Otillar R.P."/>
            <person name="Terry A.Y."/>
            <person name="Boore J.L."/>
            <person name="Simakov O."/>
            <person name="Marletaz F."/>
            <person name="Cho S.-J."/>
            <person name="Edsinger-Gonzales E."/>
            <person name="Havlak P."/>
            <person name="Kuo D.-H."/>
            <person name="Larsson T."/>
            <person name="Lv J."/>
            <person name="Arendt D."/>
            <person name="Savage R."/>
            <person name="Osoegawa K."/>
            <person name="de Jong P."/>
            <person name="Lindberg D.R."/>
            <person name="Seaver E.C."/>
            <person name="Weisblat D.A."/>
            <person name="Putnam N.H."/>
            <person name="Grigoriev I.V."/>
            <person name="Rokhsar D.S."/>
        </authorList>
    </citation>
    <scope>NUCLEOTIDE SEQUENCE</scope>
</reference>
<dbReference type="InterPro" id="IPR045146">
    <property type="entry name" value="SF3A1"/>
</dbReference>